<dbReference type="EMBL" id="HF935732">
    <property type="protein sequence ID" value="CCX12954.1"/>
    <property type="molecule type" value="Genomic_DNA"/>
</dbReference>
<proteinExistence type="predicted"/>
<dbReference type="AlphaFoldDB" id="U4L725"/>
<gene>
    <name evidence="1" type="ORF">PCON_12547</name>
</gene>
<accession>U4L725</accession>
<protein>
    <submittedName>
        <fullName evidence="1">Uncharacterized protein</fullName>
    </submittedName>
</protein>
<name>U4L725_PYROM</name>
<keyword evidence="2" id="KW-1185">Reference proteome</keyword>
<evidence type="ECO:0000313" key="1">
    <source>
        <dbReference type="EMBL" id="CCX12954.1"/>
    </source>
</evidence>
<reference evidence="1 2" key="1">
    <citation type="journal article" date="2013" name="PLoS Genet.">
        <title>The genome and development-dependent transcriptomes of Pyronema confluens: a window into fungal evolution.</title>
        <authorList>
            <person name="Traeger S."/>
            <person name="Altegoer F."/>
            <person name="Freitag M."/>
            <person name="Gabaldon T."/>
            <person name="Kempken F."/>
            <person name="Kumar A."/>
            <person name="Marcet-Houben M."/>
            <person name="Poggeler S."/>
            <person name="Stajich J.E."/>
            <person name="Nowrousian M."/>
        </authorList>
    </citation>
    <scope>NUCLEOTIDE SEQUENCE [LARGE SCALE GENOMIC DNA]</scope>
    <source>
        <strain evidence="2">CBS 100304</strain>
        <tissue evidence="1">Vegetative mycelium</tissue>
    </source>
</reference>
<sequence>MSLWPFASSRIHLLSESLKTSLASFT</sequence>
<dbReference type="Proteomes" id="UP000018144">
    <property type="component" value="Unassembled WGS sequence"/>
</dbReference>
<evidence type="ECO:0000313" key="2">
    <source>
        <dbReference type="Proteomes" id="UP000018144"/>
    </source>
</evidence>
<organism evidence="1 2">
    <name type="scientific">Pyronema omphalodes (strain CBS 100304)</name>
    <name type="common">Pyronema confluens</name>
    <dbReference type="NCBI Taxonomy" id="1076935"/>
    <lineage>
        <taxon>Eukaryota</taxon>
        <taxon>Fungi</taxon>
        <taxon>Dikarya</taxon>
        <taxon>Ascomycota</taxon>
        <taxon>Pezizomycotina</taxon>
        <taxon>Pezizomycetes</taxon>
        <taxon>Pezizales</taxon>
        <taxon>Pyronemataceae</taxon>
        <taxon>Pyronema</taxon>
    </lineage>
</organism>